<proteinExistence type="predicted"/>
<reference evidence="1 2" key="2">
    <citation type="journal article" date="2022" name="Mol. Ecol. Resour.">
        <title>The genomes of chicory, endive, great burdock and yacon provide insights into Asteraceae paleo-polyploidization history and plant inulin production.</title>
        <authorList>
            <person name="Fan W."/>
            <person name="Wang S."/>
            <person name="Wang H."/>
            <person name="Wang A."/>
            <person name="Jiang F."/>
            <person name="Liu H."/>
            <person name="Zhao H."/>
            <person name="Xu D."/>
            <person name="Zhang Y."/>
        </authorList>
    </citation>
    <scope>NUCLEOTIDE SEQUENCE [LARGE SCALE GENOMIC DNA]</scope>
    <source>
        <strain evidence="2">cv. Yunnan</strain>
        <tissue evidence="1">Leaves</tissue>
    </source>
</reference>
<name>A0ACB9J8T9_9ASTR</name>
<protein>
    <submittedName>
        <fullName evidence="1">Uncharacterized protein</fullName>
    </submittedName>
</protein>
<keyword evidence="2" id="KW-1185">Reference proteome</keyword>
<dbReference type="Proteomes" id="UP001056120">
    <property type="component" value="Linkage Group LG05"/>
</dbReference>
<gene>
    <name evidence="1" type="ORF">L1987_16438</name>
</gene>
<sequence length="80" mass="9158">MALADFSPCVVISKSENLKIWVISGEIKTSNSYRNRTVSMEFEPDWTRLKKPSAFRTQVISTATSWARKISISDGYHEFL</sequence>
<dbReference type="EMBL" id="CM042022">
    <property type="protein sequence ID" value="KAI3816734.1"/>
    <property type="molecule type" value="Genomic_DNA"/>
</dbReference>
<accession>A0ACB9J8T9</accession>
<comment type="caution">
    <text evidence="1">The sequence shown here is derived from an EMBL/GenBank/DDBJ whole genome shotgun (WGS) entry which is preliminary data.</text>
</comment>
<reference evidence="2" key="1">
    <citation type="journal article" date="2022" name="Mol. Ecol. Resour.">
        <title>The genomes of chicory, endive, great burdock and yacon provide insights into Asteraceae palaeo-polyploidization history and plant inulin production.</title>
        <authorList>
            <person name="Fan W."/>
            <person name="Wang S."/>
            <person name="Wang H."/>
            <person name="Wang A."/>
            <person name="Jiang F."/>
            <person name="Liu H."/>
            <person name="Zhao H."/>
            <person name="Xu D."/>
            <person name="Zhang Y."/>
        </authorList>
    </citation>
    <scope>NUCLEOTIDE SEQUENCE [LARGE SCALE GENOMIC DNA]</scope>
    <source>
        <strain evidence="2">cv. Yunnan</strain>
    </source>
</reference>
<evidence type="ECO:0000313" key="1">
    <source>
        <dbReference type="EMBL" id="KAI3816734.1"/>
    </source>
</evidence>
<evidence type="ECO:0000313" key="2">
    <source>
        <dbReference type="Proteomes" id="UP001056120"/>
    </source>
</evidence>
<organism evidence="1 2">
    <name type="scientific">Smallanthus sonchifolius</name>
    <dbReference type="NCBI Taxonomy" id="185202"/>
    <lineage>
        <taxon>Eukaryota</taxon>
        <taxon>Viridiplantae</taxon>
        <taxon>Streptophyta</taxon>
        <taxon>Embryophyta</taxon>
        <taxon>Tracheophyta</taxon>
        <taxon>Spermatophyta</taxon>
        <taxon>Magnoliopsida</taxon>
        <taxon>eudicotyledons</taxon>
        <taxon>Gunneridae</taxon>
        <taxon>Pentapetalae</taxon>
        <taxon>asterids</taxon>
        <taxon>campanulids</taxon>
        <taxon>Asterales</taxon>
        <taxon>Asteraceae</taxon>
        <taxon>Asteroideae</taxon>
        <taxon>Heliantheae alliance</taxon>
        <taxon>Millerieae</taxon>
        <taxon>Smallanthus</taxon>
    </lineage>
</organism>